<name>A0A5B7D3Y2_PORTR</name>
<sequence length="94" mass="10681">MLVVLKTSYNEGSDGKVQEDMAGLDVHNKELHKMGKYRDFSNYFLPTTSNNELEALYKGTVCQQCTWEHLVTLGGHITELKPATELDFLDIVLF</sequence>
<proteinExistence type="predicted"/>
<evidence type="ECO:0000313" key="1">
    <source>
        <dbReference type="EMBL" id="MPC16015.1"/>
    </source>
</evidence>
<dbReference type="EMBL" id="VSRR010000470">
    <property type="protein sequence ID" value="MPC16015.1"/>
    <property type="molecule type" value="Genomic_DNA"/>
</dbReference>
<accession>A0A5B7D3Y2</accession>
<comment type="caution">
    <text evidence="1">The sequence shown here is derived from an EMBL/GenBank/DDBJ whole genome shotgun (WGS) entry which is preliminary data.</text>
</comment>
<dbReference type="Proteomes" id="UP000324222">
    <property type="component" value="Unassembled WGS sequence"/>
</dbReference>
<reference evidence="1 2" key="1">
    <citation type="submission" date="2019-05" db="EMBL/GenBank/DDBJ databases">
        <title>Another draft genome of Portunus trituberculatus and its Hox gene families provides insights of decapod evolution.</title>
        <authorList>
            <person name="Jeong J.-H."/>
            <person name="Song I."/>
            <person name="Kim S."/>
            <person name="Choi T."/>
            <person name="Kim D."/>
            <person name="Ryu S."/>
            <person name="Kim W."/>
        </authorList>
    </citation>
    <scope>NUCLEOTIDE SEQUENCE [LARGE SCALE GENOMIC DNA]</scope>
    <source>
        <tissue evidence="1">Muscle</tissue>
    </source>
</reference>
<organism evidence="1 2">
    <name type="scientific">Portunus trituberculatus</name>
    <name type="common">Swimming crab</name>
    <name type="synonym">Neptunus trituberculatus</name>
    <dbReference type="NCBI Taxonomy" id="210409"/>
    <lineage>
        <taxon>Eukaryota</taxon>
        <taxon>Metazoa</taxon>
        <taxon>Ecdysozoa</taxon>
        <taxon>Arthropoda</taxon>
        <taxon>Crustacea</taxon>
        <taxon>Multicrustacea</taxon>
        <taxon>Malacostraca</taxon>
        <taxon>Eumalacostraca</taxon>
        <taxon>Eucarida</taxon>
        <taxon>Decapoda</taxon>
        <taxon>Pleocyemata</taxon>
        <taxon>Brachyura</taxon>
        <taxon>Eubrachyura</taxon>
        <taxon>Portunoidea</taxon>
        <taxon>Portunidae</taxon>
        <taxon>Portuninae</taxon>
        <taxon>Portunus</taxon>
    </lineage>
</organism>
<evidence type="ECO:0000313" key="2">
    <source>
        <dbReference type="Proteomes" id="UP000324222"/>
    </source>
</evidence>
<dbReference type="AlphaFoldDB" id="A0A5B7D3Y2"/>
<protein>
    <submittedName>
        <fullName evidence="1">Uncharacterized protein</fullName>
    </submittedName>
</protein>
<gene>
    <name evidence="1" type="ORF">E2C01_008822</name>
</gene>
<keyword evidence="2" id="KW-1185">Reference proteome</keyword>